<feature type="transmembrane region" description="Helical" evidence="1">
    <location>
        <begin position="72"/>
        <end position="92"/>
    </location>
</feature>
<evidence type="ECO:0000313" key="2">
    <source>
        <dbReference type="EMBL" id="OEV39344.1"/>
    </source>
</evidence>
<feature type="transmembrane region" description="Helical" evidence="1">
    <location>
        <begin position="136"/>
        <end position="157"/>
    </location>
</feature>
<keyword evidence="1" id="KW-0812">Transmembrane</keyword>
<dbReference type="OrthoDB" id="4569917at2"/>
<name>A0A1E7NF94_KITAU</name>
<dbReference type="Proteomes" id="UP000037395">
    <property type="component" value="Unassembled WGS sequence"/>
</dbReference>
<keyword evidence="3" id="KW-1185">Reference proteome</keyword>
<sequence length="162" mass="16081">MTVRTRALEGLAAGAVGTTALNAVTYLDMAVRGRAASEAPQEAVETLADRAGVSVPGDHDERDNRIAGLGPLLGLGTGLAVGLGIGVLTAAVKAPAGRAGACIVALGAAAAALAASDAPMAALGISDPREWEPADWAADIVPHLAYGAATAAVLLTLRRARR</sequence>
<keyword evidence="1" id="KW-0472">Membrane</keyword>
<dbReference type="EMBL" id="JPRF03000001">
    <property type="protein sequence ID" value="OEV39344.1"/>
    <property type="molecule type" value="Genomic_DNA"/>
</dbReference>
<comment type="caution">
    <text evidence="2">The sequence shown here is derived from an EMBL/GenBank/DDBJ whole genome shotgun (WGS) entry which is preliminary data.</text>
</comment>
<dbReference type="AlphaFoldDB" id="A0A1E7NF94"/>
<protein>
    <submittedName>
        <fullName evidence="2">Uncharacterized protein</fullName>
    </submittedName>
</protein>
<organism evidence="2 3">
    <name type="scientific">Kitasatospora aureofaciens</name>
    <name type="common">Streptomyces aureofaciens</name>
    <dbReference type="NCBI Taxonomy" id="1894"/>
    <lineage>
        <taxon>Bacteria</taxon>
        <taxon>Bacillati</taxon>
        <taxon>Actinomycetota</taxon>
        <taxon>Actinomycetes</taxon>
        <taxon>Kitasatosporales</taxon>
        <taxon>Streptomycetaceae</taxon>
        <taxon>Kitasatospora</taxon>
    </lineage>
</organism>
<evidence type="ECO:0000313" key="3">
    <source>
        <dbReference type="Proteomes" id="UP000037395"/>
    </source>
</evidence>
<accession>A0A1E7NF94</accession>
<keyword evidence="1" id="KW-1133">Transmembrane helix</keyword>
<reference evidence="2" key="1">
    <citation type="submission" date="2016-08" db="EMBL/GenBank/DDBJ databases">
        <title>Sequencing, Assembly and Comparative Genomics of S. aureofaciens ATCC 10762.</title>
        <authorList>
            <person name="Gradnigo J.S."/>
            <person name="Johnson N."/>
            <person name="Somerville G.A."/>
        </authorList>
    </citation>
    <scope>NUCLEOTIDE SEQUENCE [LARGE SCALE GENOMIC DNA]</scope>
    <source>
        <strain evidence="2">ATCC 10762</strain>
    </source>
</reference>
<evidence type="ECO:0000256" key="1">
    <source>
        <dbReference type="SAM" id="Phobius"/>
    </source>
</evidence>
<feature type="transmembrane region" description="Helical" evidence="1">
    <location>
        <begin position="99"/>
        <end position="116"/>
    </location>
</feature>
<dbReference type="RefSeq" id="WP_030555990.1">
    <property type="nucleotide sequence ID" value="NZ_JBEZYM010000084.1"/>
</dbReference>
<proteinExistence type="predicted"/>
<gene>
    <name evidence="2" type="ORF">HS99_0001125</name>
</gene>